<feature type="transmembrane region" description="Helical" evidence="1">
    <location>
        <begin position="6"/>
        <end position="28"/>
    </location>
</feature>
<dbReference type="RefSeq" id="WP_113960256.1">
    <property type="nucleotide sequence ID" value="NZ_QNRR01000008.1"/>
</dbReference>
<evidence type="ECO:0000313" key="2">
    <source>
        <dbReference type="EMBL" id="RBP40384.1"/>
    </source>
</evidence>
<gene>
    <name evidence="2" type="ORF">DES53_10891</name>
</gene>
<comment type="caution">
    <text evidence="2">The sequence shown here is derived from an EMBL/GenBank/DDBJ whole genome shotgun (WGS) entry which is preliminary data.</text>
</comment>
<keyword evidence="3" id="KW-1185">Reference proteome</keyword>
<proteinExistence type="predicted"/>
<accession>A0A366HFA1</accession>
<keyword evidence="1" id="KW-0472">Membrane</keyword>
<keyword evidence="1" id="KW-0812">Transmembrane</keyword>
<keyword evidence="1" id="KW-1133">Transmembrane helix</keyword>
<evidence type="ECO:0000256" key="1">
    <source>
        <dbReference type="SAM" id="Phobius"/>
    </source>
</evidence>
<name>A0A366HFA1_9BACT</name>
<sequence>MGRRILSYLANVLICAAIVLPIAYVSLFRMVTGQWFPKRQVETLSHPVAVHGWTTEGLQLTDGRLLRLAGVTALPKESMALSEATKRGVEVSQDGRVFALVRVHHWCGNDPVREHIARVDLADMLVFLGEASPVKPLSEWQKELLAAGPSSRFGEHGWNVSHYGIFQGWRFEGRQEDE</sequence>
<reference evidence="2 3" key="1">
    <citation type="submission" date="2018-06" db="EMBL/GenBank/DDBJ databases">
        <title>Genomic Encyclopedia of Type Strains, Phase IV (KMG-IV): sequencing the most valuable type-strain genomes for metagenomic binning, comparative biology and taxonomic classification.</title>
        <authorList>
            <person name="Goeker M."/>
        </authorList>
    </citation>
    <scope>NUCLEOTIDE SEQUENCE [LARGE SCALE GENOMIC DNA]</scope>
    <source>
        <strain evidence="2 3">DSM 25532</strain>
    </source>
</reference>
<dbReference type="Proteomes" id="UP000253426">
    <property type="component" value="Unassembled WGS sequence"/>
</dbReference>
<protein>
    <submittedName>
        <fullName evidence="2">Uncharacterized protein</fullName>
    </submittedName>
</protein>
<organism evidence="2 3">
    <name type="scientific">Roseimicrobium gellanilyticum</name>
    <dbReference type="NCBI Taxonomy" id="748857"/>
    <lineage>
        <taxon>Bacteria</taxon>
        <taxon>Pseudomonadati</taxon>
        <taxon>Verrucomicrobiota</taxon>
        <taxon>Verrucomicrobiia</taxon>
        <taxon>Verrucomicrobiales</taxon>
        <taxon>Verrucomicrobiaceae</taxon>
        <taxon>Roseimicrobium</taxon>
    </lineage>
</organism>
<evidence type="ECO:0000313" key="3">
    <source>
        <dbReference type="Proteomes" id="UP000253426"/>
    </source>
</evidence>
<dbReference type="AlphaFoldDB" id="A0A366HFA1"/>
<dbReference type="EMBL" id="QNRR01000008">
    <property type="protein sequence ID" value="RBP40384.1"/>
    <property type="molecule type" value="Genomic_DNA"/>
</dbReference>